<reference evidence="3" key="1">
    <citation type="submission" date="2020-12" db="EMBL/GenBank/DDBJ databases">
        <title>Leucobacter sp. CAS2, isolated from Chromium sludge.</title>
        <authorList>
            <person name="Xu Z."/>
        </authorList>
    </citation>
    <scope>NUCLEOTIDE SEQUENCE</scope>
    <source>
        <strain evidence="3">CSA2</strain>
    </source>
</reference>
<dbReference type="SUPFAM" id="SSF89550">
    <property type="entry name" value="PHP domain-like"/>
    <property type="match status" value="1"/>
</dbReference>
<dbReference type="Pfam" id="PF02811">
    <property type="entry name" value="PHP"/>
    <property type="match status" value="1"/>
</dbReference>
<dbReference type="PANTHER" id="PTHR42924">
    <property type="entry name" value="EXONUCLEASE"/>
    <property type="match status" value="1"/>
</dbReference>
<dbReference type="Proteomes" id="UP000618733">
    <property type="component" value="Unassembled WGS sequence"/>
</dbReference>
<dbReference type="SMART" id="SM00481">
    <property type="entry name" value="POLIIIAc"/>
    <property type="match status" value="1"/>
</dbReference>
<keyword evidence="4" id="KW-1185">Reference proteome</keyword>
<evidence type="ECO:0000313" key="3">
    <source>
        <dbReference type="EMBL" id="MBK0420998.1"/>
    </source>
</evidence>
<dbReference type="PANTHER" id="PTHR42924:SF3">
    <property type="entry name" value="POLYMERASE_HISTIDINOL PHOSPHATASE N-TERMINAL DOMAIN-CONTAINING PROTEIN"/>
    <property type="match status" value="1"/>
</dbReference>
<protein>
    <submittedName>
        <fullName evidence="3">PHP domain-containing protein</fullName>
    </submittedName>
</protein>
<dbReference type="InterPro" id="IPR004013">
    <property type="entry name" value="PHP_dom"/>
</dbReference>
<sequence>MTESAPSGGYDLHTHSSRSDGTTMPAEIALEAAAIGLEGFALTDHDTMDGWDEAREAAAAAGIDFLPGIEITTKFRGRSRHLLGYGFRVADPELGAALTEVRESRIERAREMVRRVARDFAITWEDVIGDDDERTIGRPHIADALVAAGYVSDRSAAFAQVLYPGSPYYLGTHAIETDEAIRLLNRAGGAAVLAHPAAERQREPVSVADLSSLAKAGLRGVELEHPEHRADWVPPLRAAAAELGLLATGSSDYHGAGKPNRLGACRTTAETVARLREGLAQPR</sequence>
<proteinExistence type="predicted"/>
<dbReference type="EMBL" id="JAEHOI010000002">
    <property type="protein sequence ID" value="MBK0420998.1"/>
    <property type="molecule type" value="Genomic_DNA"/>
</dbReference>
<comment type="caution">
    <text evidence="3">The sequence shown here is derived from an EMBL/GenBank/DDBJ whole genome shotgun (WGS) entry which is preliminary data.</text>
</comment>
<feature type="region of interest" description="Disordered" evidence="1">
    <location>
        <begin position="1"/>
        <end position="21"/>
    </location>
</feature>
<feature type="domain" description="Polymerase/histidinol phosphatase N-terminal" evidence="2">
    <location>
        <begin position="10"/>
        <end position="75"/>
    </location>
</feature>
<evidence type="ECO:0000313" key="4">
    <source>
        <dbReference type="Proteomes" id="UP000618733"/>
    </source>
</evidence>
<dbReference type="AlphaFoldDB" id="A0A934QAV5"/>
<dbReference type="InterPro" id="IPR016195">
    <property type="entry name" value="Pol/histidinol_Pase-like"/>
</dbReference>
<dbReference type="GO" id="GO:0035312">
    <property type="term" value="F:5'-3' DNA exonuclease activity"/>
    <property type="evidence" value="ECO:0007669"/>
    <property type="project" value="TreeGrafter"/>
</dbReference>
<dbReference type="RefSeq" id="WP_200131196.1">
    <property type="nucleotide sequence ID" value="NZ_JAEHOI010000002.1"/>
</dbReference>
<evidence type="ECO:0000259" key="2">
    <source>
        <dbReference type="SMART" id="SM00481"/>
    </source>
</evidence>
<organism evidence="3 4">
    <name type="scientific">Leucobacter edaphi</name>
    <dbReference type="NCBI Taxonomy" id="2796472"/>
    <lineage>
        <taxon>Bacteria</taxon>
        <taxon>Bacillati</taxon>
        <taxon>Actinomycetota</taxon>
        <taxon>Actinomycetes</taxon>
        <taxon>Micrococcales</taxon>
        <taxon>Microbacteriaceae</taxon>
        <taxon>Leucobacter</taxon>
    </lineage>
</organism>
<dbReference type="GO" id="GO:0004534">
    <property type="term" value="F:5'-3' RNA exonuclease activity"/>
    <property type="evidence" value="ECO:0007669"/>
    <property type="project" value="TreeGrafter"/>
</dbReference>
<gene>
    <name evidence="3" type="ORF">JD292_02730</name>
</gene>
<dbReference type="Gene3D" id="3.20.20.140">
    <property type="entry name" value="Metal-dependent hydrolases"/>
    <property type="match status" value="1"/>
</dbReference>
<evidence type="ECO:0000256" key="1">
    <source>
        <dbReference type="SAM" id="MobiDB-lite"/>
    </source>
</evidence>
<dbReference type="InterPro" id="IPR003141">
    <property type="entry name" value="Pol/His_phosphatase_N"/>
</dbReference>
<name>A0A934QAV5_9MICO</name>
<dbReference type="Gene3D" id="1.10.150.650">
    <property type="match status" value="1"/>
</dbReference>
<accession>A0A934QAV5</accession>
<dbReference type="InterPro" id="IPR052018">
    <property type="entry name" value="PHP_domain"/>
</dbReference>